<keyword evidence="6" id="KW-1185">Reference proteome</keyword>
<dbReference type="InterPro" id="IPR005702">
    <property type="entry name" value="Wzc-like_C"/>
</dbReference>
<dbReference type="InterPro" id="IPR027417">
    <property type="entry name" value="P-loop_NTPase"/>
</dbReference>
<dbReference type="CDD" id="cd05387">
    <property type="entry name" value="BY-kinase"/>
    <property type="match status" value="1"/>
</dbReference>
<evidence type="ECO:0000259" key="4">
    <source>
        <dbReference type="Pfam" id="PF01656"/>
    </source>
</evidence>
<evidence type="ECO:0000256" key="3">
    <source>
        <dbReference type="SAM" id="MobiDB-lite"/>
    </source>
</evidence>
<sequence length="459" mass="49684">MSDRPRFTRKSRPRLDKAERDRLIAEIAGQTADETATFDLPHVADTPDEDAETREREREEIWEPTDGADPVFDSFEDADFLSVTETEGTISEPTTAAHEVFGEADEAAIEDTFQPEAATDFPTAAPLQDDSAPASLSDALALLARELDSKPRAPKPETGPTEQDAEPPVTDASEPPETEPPDTEPDAEARPAQTDDTAPDVAPVPVSPPPSEPLSPDAVWASLASIPVDPGHLARNLIITAGRHDPAHGAFDVLRTRLVQTLHDNDWKRVAVTSPTRDSGKTFTAVNLAISLSRYEAMRTVLMDMDMRNPSLADVLGAPDPGAMGDFLQGKTSVSEHFVRLGRNALNIGTNLAVGLNSRVEAYASELMQDPLTDATFDRMMAELDPDVVLYDLPPALAYDDVIAFKKHFDGVLMVVGGGTTTADEVREAMRRLGEDVPLLGVVLNQAETESGQGYSYDY</sequence>
<proteinExistence type="predicted"/>
<evidence type="ECO:0000313" key="6">
    <source>
        <dbReference type="Proteomes" id="UP001226762"/>
    </source>
</evidence>
<accession>A0AAE4B3K9</accession>
<dbReference type="PANTHER" id="PTHR32309">
    <property type="entry name" value="TYROSINE-PROTEIN KINASE"/>
    <property type="match status" value="1"/>
</dbReference>
<protein>
    <submittedName>
        <fullName evidence="5">CpsD/CapB family tyrosine-protein kinase</fullName>
    </submittedName>
</protein>
<keyword evidence="5" id="KW-0808">Transferase</keyword>
<evidence type="ECO:0000313" key="5">
    <source>
        <dbReference type="EMBL" id="MDQ2089347.1"/>
    </source>
</evidence>
<comment type="caution">
    <text evidence="5">The sequence shown here is derived from an EMBL/GenBank/DDBJ whole genome shotgun (WGS) entry which is preliminary data.</text>
</comment>
<feature type="region of interest" description="Disordered" evidence="3">
    <location>
        <begin position="85"/>
        <end position="215"/>
    </location>
</feature>
<keyword evidence="5" id="KW-0418">Kinase</keyword>
<dbReference type="Proteomes" id="UP001226762">
    <property type="component" value="Unassembled WGS sequence"/>
</dbReference>
<reference evidence="5" key="1">
    <citation type="submission" date="2022-07" db="EMBL/GenBank/DDBJ databases">
        <authorList>
            <person name="Otstavnykh N."/>
            <person name="Isaeva M."/>
            <person name="Bystritskaya E."/>
        </authorList>
    </citation>
    <scope>NUCLEOTIDE SEQUENCE</scope>
    <source>
        <strain evidence="5">KCTC 52189</strain>
    </source>
</reference>
<keyword evidence="1" id="KW-0547">Nucleotide-binding</keyword>
<dbReference type="RefSeq" id="WP_306734594.1">
    <property type="nucleotide sequence ID" value="NZ_JANHAX010000001.1"/>
</dbReference>
<organism evidence="5 6">
    <name type="scientific">Marimonas arenosa</name>
    <dbReference type="NCBI Taxonomy" id="1795305"/>
    <lineage>
        <taxon>Bacteria</taxon>
        <taxon>Pseudomonadati</taxon>
        <taxon>Pseudomonadota</taxon>
        <taxon>Alphaproteobacteria</taxon>
        <taxon>Rhodobacterales</taxon>
        <taxon>Paracoccaceae</taxon>
        <taxon>Marimonas</taxon>
    </lineage>
</organism>
<reference evidence="5" key="2">
    <citation type="submission" date="2023-02" db="EMBL/GenBank/DDBJ databases">
        <title>'Rhodoalgimonas zhirmunskyi' gen. nov., isolated from a red alga.</title>
        <authorList>
            <person name="Nedashkovskaya O.I."/>
            <person name="Otstavnykh N.Y."/>
            <person name="Bystritskaya E.P."/>
            <person name="Balabanova L.A."/>
            <person name="Isaeva M.P."/>
        </authorList>
    </citation>
    <scope>NUCLEOTIDE SEQUENCE</scope>
    <source>
        <strain evidence="5">KCTC 52189</strain>
    </source>
</reference>
<evidence type="ECO:0000256" key="2">
    <source>
        <dbReference type="ARBA" id="ARBA00022840"/>
    </source>
</evidence>
<feature type="compositionally biased region" description="Basic and acidic residues" evidence="3">
    <location>
        <begin position="145"/>
        <end position="155"/>
    </location>
</feature>
<feature type="domain" description="CobQ/CobB/MinD/ParA nucleotide binding" evidence="4">
    <location>
        <begin position="270"/>
        <end position="450"/>
    </location>
</feature>
<dbReference type="EMBL" id="JANHAX010000001">
    <property type="protein sequence ID" value="MDQ2089347.1"/>
    <property type="molecule type" value="Genomic_DNA"/>
</dbReference>
<feature type="compositionally biased region" description="Acidic residues" evidence="3">
    <location>
        <begin position="174"/>
        <end position="186"/>
    </location>
</feature>
<dbReference type="AlphaFoldDB" id="A0AAE4B3K9"/>
<dbReference type="InterPro" id="IPR050445">
    <property type="entry name" value="Bact_polysacc_biosynth/exp"/>
</dbReference>
<dbReference type="Gene3D" id="3.40.50.300">
    <property type="entry name" value="P-loop containing nucleotide triphosphate hydrolases"/>
    <property type="match status" value="1"/>
</dbReference>
<dbReference type="Pfam" id="PF01656">
    <property type="entry name" value="CbiA"/>
    <property type="match status" value="1"/>
</dbReference>
<dbReference type="SUPFAM" id="SSF52540">
    <property type="entry name" value="P-loop containing nucleoside triphosphate hydrolases"/>
    <property type="match status" value="1"/>
</dbReference>
<dbReference type="PANTHER" id="PTHR32309:SF31">
    <property type="entry name" value="CAPSULAR EXOPOLYSACCHARIDE FAMILY"/>
    <property type="match status" value="1"/>
</dbReference>
<gene>
    <name evidence="5" type="ORF">NO357_05475</name>
</gene>
<feature type="compositionally biased region" description="Low complexity" evidence="3">
    <location>
        <begin position="195"/>
        <end position="204"/>
    </location>
</feature>
<feature type="compositionally biased region" description="Low complexity" evidence="3">
    <location>
        <begin position="129"/>
        <end position="144"/>
    </location>
</feature>
<dbReference type="InterPro" id="IPR002586">
    <property type="entry name" value="CobQ/CobB/MinD/ParA_Nub-bd_dom"/>
</dbReference>
<evidence type="ECO:0000256" key="1">
    <source>
        <dbReference type="ARBA" id="ARBA00022741"/>
    </source>
</evidence>
<dbReference type="GO" id="GO:0016301">
    <property type="term" value="F:kinase activity"/>
    <property type="evidence" value="ECO:0007669"/>
    <property type="project" value="UniProtKB-KW"/>
</dbReference>
<feature type="region of interest" description="Disordered" evidence="3">
    <location>
        <begin position="1"/>
        <end position="20"/>
    </location>
</feature>
<feature type="region of interest" description="Disordered" evidence="3">
    <location>
        <begin position="27"/>
        <end position="73"/>
    </location>
</feature>
<name>A0AAE4B3K9_9RHOB</name>
<keyword evidence="2" id="KW-0067">ATP-binding</keyword>
<feature type="compositionally biased region" description="Polar residues" evidence="3">
    <location>
        <begin position="85"/>
        <end position="94"/>
    </location>
</feature>